<dbReference type="AlphaFoldDB" id="A0A068WBE6"/>
<dbReference type="InterPro" id="IPR036322">
    <property type="entry name" value="WD40_repeat_dom_sf"/>
</dbReference>
<evidence type="ECO:0000313" key="5">
    <source>
        <dbReference type="WBParaSite" id="EgrG_000741200"/>
    </source>
</evidence>
<sequence>MTPRPAYPTRAFSEDQSTNLSAVGGINNILVLLLKQGLRLVNLATEHNTTSTYLTYENPLQRSISFCAFSHCGEYFGFVENRRHVCVYQTSELLEYSSDGPISGVVHSNGESPWHWNGVPVDLAPAITIEANGDVDVNFIVFGDGDISKCRLPHRLIKRSSVVTRRPDRVCVIAVAKSNGYIDVYNLNLLKEHYSPILQKMVLFDGSQSILHLAMSMEGALRLASTSCEGVVKLWDIWDDGNMYATLTSPTAVTFPSTEEPNNAEVAWPYNHEGTITAWHPHEGHLFLGGKQGHGLVLEDERPYRCLRLVRHYHMISGAAYSRDGDFLLTASFDGICTLWSVPTYAPVHDYSHMPVPWNMRLLGGANDFHITSLALSPDSESFATFCEDGKLHIWSISPLLESRVLAQWQELNRRSLRERSLVFSPCGRLLACSLGDRRLQLWSQTPFVQSSLVELCVASIRRHVVSSLLTTSMTRKRHVQETTFAALAALPLPKPLRLLLCHGLKACVTESTHSLSIVSLTFALTLPYRLNTESCIFALILSYHS</sequence>
<keyword evidence="2" id="KW-0853">WD repeat</keyword>
<dbReference type="SUPFAM" id="SSF50978">
    <property type="entry name" value="WD40 repeat-like"/>
    <property type="match status" value="1"/>
</dbReference>
<dbReference type="PANTHER" id="PTHR15622:SF2">
    <property type="entry name" value="U4_U6 SMALL NUCLEAR RIBONUCLEOPROTEIN PRP4"/>
    <property type="match status" value="1"/>
</dbReference>
<gene>
    <name evidence="5" type="primary">EGR_08362</name>
    <name evidence="3" type="ORF">EgrG_000741200</name>
</gene>
<dbReference type="InterPro" id="IPR051983">
    <property type="entry name" value="WSB_SOCS-box_domain"/>
</dbReference>
<evidence type="ECO:0000256" key="2">
    <source>
        <dbReference type="PROSITE-ProRule" id="PRU00221"/>
    </source>
</evidence>
<dbReference type="GO" id="GO:0000209">
    <property type="term" value="P:protein polyubiquitination"/>
    <property type="evidence" value="ECO:0007669"/>
    <property type="project" value="TreeGrafter"/>
</dbReference>
<reference evidence="5" key="3">
    <citation type="submission" date="2020-10" db="UniProtKB">
        <authorList>
            <consortium name="WormBaseParasite"/>
        </authorList>
    </citation>
    <scope>IDENTIFICATION</scope>
</reference>
<dbReference type="SMART" id="SM00320">
    <property type="entry name" value="WD40"/>
    <property type="match status" value="4"/>
</dbReference>
<dbReference type="InterPro" id="IPR015943">
    <property type="entry name" value="WD40/YVTN_repeat-like_dom_sf"/>
</dbReference>
<accession>A0A068WBE6</accession>
<evidence type="ECO:0000313" key="4">
    <source>
        <dbReference type="Proteomes" id="UP000492820"/>
    </source>
</evidence>
<dbReference type="InterPro" id="IPR001680">
    <property type="entry name" value="WD40_rpt"/>
</dbReference>
<protein>
    <submittedName>
        <fullName evidence="3 5">WD repeat and SOCS box containing protein 1</fullName>
    </submittedName>
</protein>
<dbReference type="EMBL" id="LK028576">
    <property type="protein sequence ID" value="CDS15010.1"/>
    <property type="molecule type" value="Genomic_DNA"/>
</dbReference>
<dbReference type="Pfam" id="PF00400">
    <property type="entry name" value="WD40"/>
    <property type="match status" value="3"/>
</dbReference>
<evidence type="ECO:0000313" key="3">
    <source>
        <dbReference type="EMBL" id="CDS15010.1"/>
    </source>
</evidence>
<evidence type="ECO:0000256" key="1">
    <source>
        <dbReference type="ARBA" id="ARBA00022786"/>
    </source>
</evidence>
<dbReference type="WBParaSite" id="EgrG_000741200">
    <property type="protein sequence ID" value="EgrG_000741200"/>
    <property type="gene ID" value="EgrG_000741200"/>
</dbReference>
<dbReference type="PROSITE" id="PS50082">
    <property type="entry name" value="WD_REPEATS_2"/>
    <property type="match status" value="2"/>
</dbReference>
<dbReference type="OrthoDB" id="538223at2759"/>
<dbReference type="Proteomes" id="UP000492820">
    <property type="component" value="Unassembled WGS sequence"/>
</dbReference>
<reference evidence="3 4" key="1">
    <citation type="journal article" date="2013" name="Nature">
        <title>The genomes of four tapeworm species reveal adaptations to parasitism.</title>
        <authorList>
            <person name="Tsai I.J."/>
            <person name="Zarowiecki M."/>
            <person name="Holroyd N."/>
            <person name="Garciarrubio A."/>
            <person name="Sanchez-Flores A."/>
            <person name="Brooks K.L."/>
            <person name="Tracey A."/>
            <person name="Bobes R.J."/>
            <person name="Fragoso G."/>
            <person name="Sciutto E."/>
            <person name="Aslett M."/>
            <person name="Beasley H."/>
            <person name="Bennett H.M."/>
            <person name="Cai J."/>
            <person name="Camicia F."/>
            <person name="Clark R."/>
            <person name="Cucher M."/>
            <person name="De Silva N."/>
            <person name="Day T.A."/>
            <person name="Deplazes P."/>
            <person name="Estrada K."/>
            <person name="Fernandez C."/>
            <person name="Holland P.W."/>
            <person name="Hou J."/>
            <person name="Hu S."/>
            <person name="Huckvale T."/>
            <person name="Hung S.S."/>
            <person name="Kamenetzky L."/>
            <person name="Keane J.A."/>
            <person name="Kiss F."/>
            <person name="Koziol U."/>
            <person name="Lambert O."/>
            <person name="Liu K."/>
            <person name="Luo X."/>
            <person name="Luo Y."/>
            <person name="Macchiaroli N."/>
            <person name="Nichol S."/>
            <person name="Paps J."/>
            <person name="Parkinson J."/>
            <person name="Pouchkina-Stantcheva N."/>
            <person name="Riddiford N."/>
            <person name="Rosenzvit M."/>
            <person name="Salinas G."/>
            <person name="Wasmuth J.D."/>
            <person name="Zamanian M."/>
            <person name="Zheng Y."/>
            <person name="Cai X."/>
            <person name="Soberon X."/>
            <person name="Olson P.D."/>
            <person name="Laclette J.P."/>
            <person name="Brehm K."/>
            <person name="Berriman M."/>
            <person name="Garciarrubio A."/>
            <person name="Bobes R.J."/>
            <person name="Fragoso G."/>
            <person name="Sanchez-Flores A."/>
            <person name="Estrada K."/>
            <person name="Cevallos M.A."/>
            <person name="Morett E."/>
            <person name="Gonzalez V."/>
            <person name="Portillo T."/>
            <person name="Ochoa-Leyva A."/>
            <person name="Jose M.V."/>
            <person name="Sciutto E."/>
            <person name="Landa A."/>
            <person name="Jimenez L."/>
            <person name="Valdes V."/>
            <person name="Carrero J.C."/>
            <person name="Larralde C."/>
            <person name="Morales-Montor J."/>
            <person name="Limon-Lason J."/>
            <person name="Soberon X."/>
            <person name="Laclette J.P."/>
        </authorList>
    </citation>
    <scope>NUCLEOTIDE SEQUENCE [LARGE SCALE GENOMIC DNA]</scope>
</reference>
<keyword evidence="1" id="KW-0833">Ubl conjugation pathway</keyword>
<feature type="repeat" description="WD" evidence="2">
    <location>
        <begin position="371"/>
        <end position="398"/>
    </location>
</feature>
<organism evidence="3">
    <name type="scientific">Echinococcus granulosus</name>
    <name type="common">Hydatid tapeworm</name>
    <dbReference type="NCBI Taxonomy" id="6210"/>
    <lineage>
        <taxon>Eukaryota</taxon>
        <taxon>Metazoa</taxon>
        <taxon>Spiralia</taxon>
        <taxon>Lophotrochozoa</taxon>
        <taxon>Platyhelminthes</taxon>
        <taxon>Cestoda</taxon>
        <taxon>Eucestoda</taxon>
        <taxon>Cyclophyllidea</taxon>
        <taxon>Taeniidae</taxon>
        <taxon>Echinococcus</taxon>
        <taxon>Echinococcus granulosus group</taxon>
    </lineage>
</organism>
<dbReference type="Gene3D" id="2.130.10.10">
    <property type="entry name" value="YVTN repeat-like/Quinoprotein amine dehydrogenase"/>
    <property type="match status" value="2"/>
</dbReference>
<name>A0A068WBE6_ECHGR</name>
<proteinExistence type="predicted"/>
<feature type="repeat" description="WD" evidence="2">
    <location>
        <begin position="309"/>
        <end position="350"/>
    </location>
</feature>
<reference evidence="3" key="2">
    <citation type="submission" date="2014-06" db="EMBL/GenBank/DDBJ databases">
        <authorList>
            <person name="Aslett M."/>
        </authorList>
    </citation>
    <scope>NUCLEOTIDE SEQUENCE</scope>
</reference>
<dbReference type="PANTHER" id="PTHR15622">
    <property type="entry name" value="WD40 REPEAT PROTEIN"/>
    <property type="match status" value="1"/>
</dbReference>